<keyword evidence="4" id="KW-0804">Transcription</keyword>
<dbReference type="InterPro" id="IPR036388">
    <property type="entry name" value="WH-like_DNA-bd_sf"/>
</dbReference>
<evidence type="ECO:0000256" key="1">
    <source>
        <dbReference type="ARBA" id="ARBA00009437"/>
    </source>
</evidence>
<dbReference type="InterPro" id="IPR000847">
    <property type="entry name" value="LysR_HTH_N"/>
</dbReference>
<evidence type="ECO:0000313" key="7">
    <source>
        <dbReference type="Proteomes" id="UP000199529"/>
    </source>
</evidence>
<evidence type="ECO:0000313" key="6">
    <source>
        <dbReference type="EMBL" id="SDW47412.1"/>
    </source>
</evidence>
<accession>A0A1H2TU37</accession>
<dbReference type="SUPFAM" id="SSF46785">
    <property type="entry name" value="Winged helix' DNA-binding domain"/>
    <property type="match status" value="1"/>
</dbReference>
<sequence>MDLLPLRYFQTVARHEHISRAAAELRVSQPSLSRTIARLETELGVSLFDRQGRNIRLNRFGAAFLRRVDRALGELDDGRQELADAAGLTRGSIVVASETMYTVVSALVGFRAEYPGVDVRLYQASAEVMLQRLRHGEVDLCLSSQPVDDPALEVAEVLREEVLLAVPAGHRLASRKSVGIEELAGEPFITTDHGYWPRVLAERLFAAAGQRLSIACEGNEPGATAFLISMGLGVGFVPEMAGHHDVAPLALLHVDSPGCHRTLSFAWRRDAYLSAAARRFREHVTDAIRSEAAR</sequence>
<dbReference type="PROSITE" id="PS50931">
    <property type="entry name" value="HTH_LYSR"/>
    <property type="match status" value="1"/>
</dbReference>
<name>A0A1H2TU37_9PSEU</name>
<proteinExistence type="inferred from homology"/>
<dbReference type="InterPro" id="IPR005119">
    <property type="entry name" value="LysR_subst-bd"/>
</dbReference>
<evidence type="ECO:0000259" key="5">
    <source>
        <dbReference type="PROSITE" id="PS50931"/>
    </source>
</evidence>
<dbReference type="Proteomes" id="UP000199529">
    <property type="component" value="Unassembled WGS sequence"/>
</dbReference>
<feature type="domain" description="HTH lysR-type" evidence="5">
    <location>
        <begin position="1"/>
        <end position="58"/>
    </location>
</feature>
<evidence type="ECO:0000256" key="3">
    <source>
        <dbReference type="ARBA" id="ARBA00023125"/>
    </source>
</evidence>
<dbReference type="RefSeq" id="WP_177226274.1">
    <property type="nucleotide sequence ID" value="NZ_FNOK01000003.1"/>
</dbReference>
<evidence type="ECO:0000256" key="2">
    <source>
        <dbReference type="ARBA" id="ARBA00023015"/>
    </source>
</evidence>
<dbReference type="GO" id="GO:0003700">
    <property type="term" value="F:DNA-binding transcription factor activity"/>
    <property type="evidence" value="ECO:0007669"/>
    <property type="project" value="InterPro"/>
</dbReference>
<dbReference type="Gene3D" id="1.10.10.10">
    <property type="entry name" value="Winged helix-like DNA-binding domain superfamily/Winged helix DNA-binding domain"/>
    <property type="match status" value="1"/>
</dbReference>
<keyword evidence="3 6" id="KW-0238">DNA-binding</keyword>
<dbReference type="Pfam" id="PF00126">
    <property type="entry name" value="HTH_1"/>
    <property type="match status" value="1"/>
</dbReference>
<comment type="similarity">
    <text evidence="1">Belongs to the LysR transcriptional regulatory family.</text>
</comment>
<reference evidence="7" key="1">
    <citation type="submission" date="2016-10" db="EMBL/GenBank/DDBJ databases">
        <authorList>
            <person name="Varghese N."/>
            <person name="Submissions S."/>
        </authorList>
    </citation>
    <scope>NUCLEOTIDE SEQUENCE [LARGE SCALE GENOMIC DNA]</scope>
    <source>
        <strain evidence="7">CGMCC 4.3530</strain>
    </source>
</reference>
<dbReference type="EMBL" id="FNOK01000003">
    <property type="protein sequence ID" value="SDW47412.1"/>
    <property type="molecule type" value="Genomic_DNA"/>
</dbReference>
<dbReference type="FunFam" id="1.10.10.10:FF:000001">
    <property type="entry name" value="LysR family transcriptional regulator"/>
    <property type="match status" value="1"/>
</dbReference>
<dbReference type="InterPro" id="IPR036390">
    <property type="entry name" value="WH_DNA-bd_sf"/>
</dbReference>
<dbReference type="PANTHER" id="PTHR30346">
    <property type="entry name" value="TRANSCRIPTIONAL DUAL REGULATOR HCAR-RELATED"/>
    <property type="match status" value="1"/>
</dbReference>
<dbReference type="PRINTS" id="PR00039">
    <property type="entry name" value="HTHLYSR"/>
</dbReference>
<keyword evidence="7" id="KW-1185">Reference proteome</keyword>
<dbReference type="Pfam" id="PF03466">
    <property type="entry name" value="LysR_substrate"/>
    <property type="match status" value="1"/>
</dbReference>
<organism evidence="6 7">
    <name type="scientific">Saccharopolyspora shandongensis</name>
    <dbReference type="NCBI Taxonomy" id="418495"/>
    <lineage>
        <taxon>Bacteria</taxon>
        <taxon>Bacillati</taxon>
        <taxon>Actinomycetota</taxon>
        <taxon>Actinomycetes</taxon>
        <taxon>Pseudonocardiales</taxon>
        <taxon>Pseudonocardiaceae</taxon>
        <taxon>Saccharopolyspora</taxon>
    </lineage>
</organism>
<dbReference type="PANTHER" id="PTHR30346:SF28">
    <property type="entry name" value="HTH-TYPE TRANSCRIPTIONAL REGULATOR CYNR"/>
    <property type="match status" value="1"/>
</dbReference>
<dbReference type="GO" id="GO:0032993">
    <property type="term" value="C:protein-DNA complex"/>
    <property type="evidence" value="ECO:0007669"/>
    <property type="project" value="TreeGrafter"/>
</dbReference>
<dbReference type="SUPFAM" id="SSF53850">
    <property type="entry name" value="Periplasmic binding protein-like II"/>
    <property type="match status" value="1"/>
</dbReference>
<evidence type="ECO:0000256" key="4">
    <source>
        <dbReference type="ARBA" id="ARBA00023163"/>
    </source>
</evidence>
<protein>
    <submittedName>
        <fullName evidence="6">DNA-binding transcriptional regulator, LysR family</fullName>
    </submittedName>
</protein>
<dbReference type="STRING" id="418495.SAMN05216215_1003225"/>
<keyword evidence="2" id="KW-0805">Transcription regulation</keyword>
<dbReference type="Gene3D" id="3.40.190.290">
    <property type="match status" value="1"/>
</dbReference>
<dbReference type="GO" id="GO:0003677">
    <property type="term" value="F:DNA binding"/>
    <property type="evidence" value="ECO:0007669"/>
    <property type="project" value="UniProtKB-KW"/>
</dbReference>
<dbReference type="AlphaFoldDB" id="A0A1H2TU37"/>
<gene>
    <name evidence="6" type="ORF">SAMN05216215_1003225</name>
</gene>